<reference evidence="3 4" key="1">
    <citation type="journal article" date="2018" name="Evol. Lett.">
        <title>Horizontal gene cluster transfer increased hallucinogenic mushroom diversity.</title>
        <authorList>
            <person name="Reynolds H.T."/>
            <person name="Vijayakumar V."/>
            <person name="Gluck-Thaler E."/>
            <person name="Korotkin H.B."/>
            <person name="Matheny P.B."/>
            <person name="Slot J.C."/>
        </authorList>
    </citation>
    <scope>NUCLEOTIDE SEQUENCE [LARGE SCALE GENOMIC DNA]</scope>
    <source>
        <strain evidence="3 4">2631</strain>
    </source>
</reference>
<dbReference type="InParanoid" id="A0A409WGW9"/>
<dbReference type="InterPro" id="IPR013087">
    <property type="entry name" value="Znf_C2H2_type"/>
</dbReference>
<dbReference type="OrthoDB" id="654211at2759"/>
<sequence length="267" mass="29747">MPLLQSHLHPYGSSRNSTSYAEANIDLDQLEFLSLDSKESEINARYNTHRHHGTLPSLGQFVNGVLPGNGSTLDAPLRALKMDRSDCSQAAQSPSISKYLAPPCNLPYSYANWPHNIPRAAVDSTNDHRYPPTPVYVPHSLHMTFEDTCNLANIFHRKLSVKTCQDITKETPFPCAHCGLGFSDPAKRHKHVKNEHPEVIVEKRTKSPYAHIGATSVNDSDCTDSDSRPARPLPSRRAPVEAPRKTRSSMSIMVCSNMPRFHRATQT</sequence>
<evidence type="ECO:0000313" key="4">
    <source>
        <dbReference type="Proteomes" id="UP000283269"/>
    </source>
</evidence>
<comment type="caution">
    <text evidence="3">The sequence shown here is derived from an EMBL/GenBank/DDBJ whole genome shotgun (WGS) entry which is preliminary data.</text>
</comment>
<organism evidence="3 4">
    <name type="scientific">Psilocybe cyanescens</name>
    <dbReference type="NCBI Taxonomy" id="93625"/>
    <lineage>
        <taxon>Eukaryota</taxon>
        <taxon>Fungi</taxon>
        <taxon>Dikarya</taxon>
        <taxon>Basidiomycota</taxon>
        <taxon>Agaricomycotina</taxon>
        <taxon>Agaricomycetes</taxon>
        <taxon>Agaricomycetidae</taxon>
        <taxon>Agaricales</taxon>
        <taxon>Agaricineae</taxon>
        <taxon>Strophariaceae</taxon>
        <taxon>Psilocybe</taxon>
    </lineage>
</organism>
<keyword evidence="4" id="KW-1185">Reference proteome</keyword>
<proteinExistence type="predicted"/>
<protein>
    <recommendedName>
        <fullName evidence="2">C2H2-type domain-containing protein</fullName>
    </recommendedName>
</protein>
<evidence type="ECO:0000259" key="2">
    <source>
        <dbReference type="PROSITE" id="PS00028"/>
    </source>
</evidence>
<evidence type="ECO:0000256" key="1">
    <source>
        <dbReference type="SAM" id="MobiDB-lite"/>
    </source>
</evidence>
<dbReference type="EMBL" id="NHYD01003434">
    <property type="protein sequence ID" value="PPQ77778.1"/>
    <property type="molecule type" value="Genomic_DNA"/>
</dbReference>
<evidence type="ECO:0000313" key="3">
    <source>
        <dbReference type="EMBL" id="PPQ77778.1"/>
    </source>
</evidence>
<gene>
    <name evidence="3" type="ORF">CVT25_011213</name>
</gene>
<feature type="region of interest" description="Disordered" evidence="1">
    <location>
        <begin position="210"/>
        <end position="248"/>
    </location>
</feature>
<dbReference type="PROSITE" id="PS00028">
    <property type="entry name" value="ZINC_FINGER_C2H2_1"/>
    <property type="match status" value="1"/>
</dbReference>
<name>A0A409WGW9_PSICY</name>
<dbReference type="AlphaFoldDB" id="A0A409WGW9"/>
<feature type="domain" description="C2H2-type" evidence="2">
    <location>
        <begin position="175"/>
        <end position="196"/>
    </location>
</feature>
<accession>A0A409WGW9</accession>
<dbReference type="Proteomes" id="UP000283269">
    <property type="component" value="Unassembled WGS sequence"/>
</dbReference>